<accession>A0ABR9JZJ7</accession>
<feature type="domain" description="AB hydrolase-1" evidence="3">
    <location>
        <begin position="26"/>
        <end position="136"/>
    </location>
</feature>
<dbReference type="PANTHER" id="PTHR43798">
    <property type="entry name" value="MONOACYLGLYCEROL LIPASE"/>
    <property type="match status" value="1"/>
</dbReference>
<protein>
    <submittedName>
        <fullName evidence="4">3-oxoadipate enol-lactonase</fullName>
    </submittedName>
</protein>
<organism evidence="4 5">
    <name type="scientific">Actinomadura algeriensis</name>
    <dbReference type="NCBI Taxonomy" id="1679523"/>
    <lineage>
        <taxon>Bacteria</taxon>
        <taxon>Bacillati</taxon>
        <taxon>Actinomycetota</taxon>
        <taxon>Actinomycetes</taxon>
        <taxon>Streptosporangiales</taxon>
        <taxon>Thermomonosporaceae</taxon>
        <taxon>Actinomadura</taxon>
    </lineage>
</organism>
<dbReference type="InterPro" id="IPR050266">
    <property type="entry name" value="AB_hydrolase_sf"/>
</dbReference>
<evidence type="ECO:0000313" key="5">
    <source>
        <dbReference type="Proteomes" id="UP000627838"/>
    </source>
</evidence>
<dbReference type="Gene3D" id="3.40.50.1820">
    <property type="entry name" value="alpha/beta hydrolase"/>
    <property type="match status" value="1"/>
</dbReference>
<feature type="region of interest" description="Disordered" evidence="2">
    <location>
        <begin position="1"/>
        <end position="20"/>
    </location>
</feature>
<evidence type="ECO:0000256" key="2">
    <source>
        <dbReference type="SAM" id="MobiDB-lite"/>
    </source>
</evidence>
<dbReference type="RefSeq" id="WP_318784410.1">
    <property type="nucleotide sequence ID" value="NZ_JADBDZ010000001.1"/>
</dbReference>
<sequence>MTPTGDSPDDRAYVPRHSVEGPPGAPVLVLGPSLGTTMDLWRPQLPELTRSWRVLRYDLPGHGGSPVPDGPVTVAGLADGVAALLDRLGVAAAAYAGVSLGGAVGTMLALRAPGRVASLVLVCTSPRFGEPGAWRERAALVRRDGVAPVARTAADRWFTPSFTGAEPYVEMLRGTDPEGYAGCCDALAGFDVTARLPEVSAPTLVIAGAQDGPTPPAGHADRLAEGIPDAGLVVVEGAAHLAGAERPGPVTEAITAHLDRTWKGLGR</sequence>
<dbReference type="Pfam" id="PF00561">
    <property type="entry name" value="Abhydrolase_1"/>
    <property type="match status" value="1"/>
</dbReference>
<evidence type="ECO:0000313" key="4">
    <source>
        <dbReference type="EMBL" id="MBE1536007.1"/>
    </source>
</evidence>
<dbReference type="Proteomes" id="UP000627838">
    <property type="component" value="Unassembled WGS sequence"/>
</dbReference>
<dbReference type="InterPro" id="IPR026968">
    <property type="entry name" value="PcaD/CatD"/>
</dbReference>
<keyword evidence="5" id="KW-1185">Reference proteome</keyword>
<reference evidence="4 5" key="1">
    <citation type="submission" date="2020-10" db="EMBL/GenBank/DDBJ databases">
        <title>Sequencing the genomes of 1000 actinobacteria strains.</title>
        <authorList>
            <person name="Klenk H.-P."/>
        </authorList>
    </citation>
    <scope>NUCLEOTIDE SEQUENCE [LARGE SCALE GENOMIC DNA]</scope>
    <source>
        <strain evidence="4 5">DSM 46744</strain>
    </source>
</reference>
<comment type="caution">
    <text evidence="4">The sequence shown here is derived from an EMBL/GenBank/DDBJ whole genome shotgun (WGS) entry which is preliminary data.</text>
</comment>
<dbReference type="InterPro" id="IPR029058">
    <property type="entry name" value="AB_hydrolase_fold"/>
</dbReference>
<dbReference type="SUPFAM" id="SSF53474">
    <property type="entry name" value="alpha/beta-Hydrolases"/>
    <property type="match status" value="1"/>
</dbReference>
<evidence type="ECO:0000259" key="3">
    <source>
        <dbReference type="Pfam" id="PF00561"/>
    </source>
</evidence>
<keyword evidence="1" id="KW-0378">Hydrolase</keyword>
<dbReference type="PANTHER" id="PTHR43798:SF31">
    <property type="entry name" value="AB HYDROLASE SUPERFAMILY PROTEIN YCLE"/>
    <property type="match status" value="1"/>
</dbReference>
<name>A0ABR9JZJ7_9ACTN</name>
<proteinExistence type="predicted"/>
<evidence type="ECO:0000256" key="1">
    <source>
        <dbReference type="ARBA" id="ARBA00022801"/>
    </source>
</evidence>
<dbReference type="EMBL" id="JADBDZ010000001">
    <property type="protein sequence ID" value="MBE1536007.1"/>
    <property type="molecule type" value="Genomic_DNA"/>
</dbReference>
<feature type="compositionally biased region" description="Basic and acidic residues" evidence="2">
    <location>
        <begin position="8"/>
        <end position="19"/>
    </location>
</feature>
<gene>
    <name evidence="4" type="ORF">H4W34_005840</name>
</gene>
<dbReference type="PRINTS" id="PR00111">
    <property type="entry name" value="ABHYDROLASE"/>
</dbReference>
<dbReference type="NCBIfam" id="TIGR02427">
    <property type="entry name" value="protocat_pcaD"/>
    <property type="match status" value="1"/>
</dbReference>
<dbReference type="InterPro" id="IPR000073">
    <property type="entry name" value="AB_hydrolase_1"/>
</dbReference>